<dbReference type="GO" id="GO:0015990">
    <property type="term" value="P:electron transport coupled proton transport"/>
    <property type="evidence" value="ECO:0007669"/>
    <property type="project" value="TreeGrafter"/>
</dbReference>
<keyword evidence="6 11" id="KW-0472">Membrane</keyword>
<keyword evidence="5 11" id="KW-1133">Transmembrane helix</keyword>
<feature type="region of interest" description="Disordered" evidence="10">
    <location>
        <begin position="550"/>
        <end position="571"/>
    </location>
</feature>
<dbReference type="Proteomes" id="UP000190683">
    <property type="component" value="Unassembled WGS sequence"/>
</dbReference>
<feature type="transmembrane region" description="Helical" evidence="11">
    <location>
        <begin position="428"/>
        <end position="449"/>
    </location>
</feature>
<feature type="transmembrane region" description="Helical" evidence="11">
    <location>
        <begin position="186"/>
        <end position="209"/>
    </location>
</feature>
<dbReference type="GO" id="GO:0003954">
    <property type="term" value="F:NADH dehydrogenase activity"/>
    <property type="evidence" value="ECO:0007669"/>
    <property type="project" value="TreeGrafter"/>
</dbReference>
<feature type="transmembrane region" description="Helical" evidence="11">
    <location>
        <begin position="33"/>
        <end position="53"/>
    </location>
</feature>
<feature type="transmembrane region" description="Helical" evidence="11">
    <location>
        <begin position="394"/>
        <end position="416"/>
    </location>
</feature>
<dbReference type="PANTHER" id="PTHR43507:SF1">
    <property type="entry name" value="NADH-UBIQUINONE OXIDOREDUCTASE CHAIN 4"/>
    <property type="match status" value="1"/>
</dbReference>
<evidence type="ECO:0000256" key="4">
    <source>
        <dbReference type="ARBA" id="ARBA00022692"/>
    </source>
</evidence>
<feature type="transmembrane region" description="Helical" evidence="11">
    <location>
        <begin position="229"/>
        <end position="249"/>
    </location>
</feature>
<dbReference type="NCBIfam" id="NF004498">
    <property type="entry name" value="PRK05846.1-1"/>
    <property type="match status" value="1"/>
</dbReference>
<evidence type="ECO:0000256" key="8">
    <source>
        <dbReference type="ARBA" id="ARBA00032798"/>
    </source>
</evidence>
<dbReference type="InterPro" id="IPR003918">
    <property type="entry name" value="NADH_UbQ_OxRdtase"/>
</dbReference>
<evidence type="ECO:0000256" key="11">
    <source>
        <dbReference type="SAM" id="Phobius"/>
    </source>
</evidence>
<proteinExistence type="inferred from homology"/>
<dbReference type="AlphaFoldDB" id="A0A1T0CSP4"/>
<keyword evidence="14" id="KW-1185">Reference proteome</keyword>
<evidence type="ECO:0000256" key="9">
    <source>
        <dbReference type="RuleBase" id="RU000320"/>
    </source>
</evidence>
<feature type="domain" description="NADH:quinone oxidoreductase/Mrp antiporter transmembrane" evidence="12">
    <location>
        <begin position="145"/>
        <end position="440"/>
    </location>
</feature>
<name>A0A1T0CSP4_9GAMM</name>
<feature type="compositionally biased region" description="Basic and acidic residues" evidence="10">
    <location>
        <begin position="550"/>
        <end position="559"/>
    </location>
</feature>
<comment type="similarity">
    <text evidence="2">Belongs to the complex I subunit 4 family.</text>
</comment>
<protein>
    <recommendedName>
        <fullName evidence="3">NADH-quinone oxidoreductase subunit M</fullName>
    </recommendedName>
    <alternativeName>
        <fullName evidence="7">NADH dehydrogenase I subunit M</fullName>
    </alternativeName>
    <alternativeName>
        <fullName evidence="8">NDH-1 subunit M</fullName>
    </alternativeName>
</protein>
<dbReference type="RefSeq" id="WP_078317633.1">
    <property type="nucleotide sequence ID" value="NZ_MUYV01000005.1"/>
</dbReference>
<feature type="transmembrane region" description="Helical" evidence="11">
    <location>
        <begin position="6"/>
        <end position="26"/>
    </location>
</feature>
<sequence>MALEQNWILPALIAIPFIAGLLCWLIEKVDDRLPRWIALIGMAITFGLTLVLWQQGGMNTLLATEGAVDKNNLPWAAQFILPWIPTFGIKFHLAMDGLSLLMIALTAFLGIMAVGCSWGEIQRRVGFFHLNLLWSLGGVIGVFLAIDLFLFFFFWELMLLPIYFLIALWGHNATGGRTKEYAATKFFIYTQASGLIMLIGILLLVIIHFSQTGVLSFDYHDLLGLNLGGWEYIIMLCFFIGFAVKLPIFPLHGWLPEAHAQAPTAGSVDLAGILIKTAAFGLLRFVLPLFPTASAEFAPIAIVLGMIGVFYGAFLAFAQSDVKRLLAYTSISHMGFVVLAIYAGTLVSLQGLMVQMIAHGLSSAALFIMAGQLYERLHTRDLTLMGGMWGQFRYFAPLLMFFSAALLGIPGTGNFIGEILILLGAFKLHPIATVLATVSLVLAGLYSLIMIYQALFGKNTTATLVKQNGGKLKDLGKRELLLLVTLGVGLVWLGLYPQPVLDKSQSSMQWISQAYTYDVKASATEHGVRLIDGNMGDFMQEHANHLHGVGHDAKHEHGYHGYHGHNHTHGE</sequence>
<evidence type="ECO:0000256" key="3">
    <source>
        <dbReference type="ARBA" id="ARBA00019906"/>
    </source>
</evidence>
<dbReference type="InterPro" id="IPR001750">
    <property type="entry name" value="ND/Mrp_TM"/>
</dbReference>
<evidence type="ECO:0000313" key="13">
    <source>
        <dbReference type="EMBL" id="OOS25363.1"/>
    </source>
</evidence>
<feature type="transmembrane region" description="Helical" evidence="11">
    <location>
        <begin position="100"/>
        <end position="121"/>
    </location>
</feature>
<feature type="transmembrane region" description="Helical" evidence="11">
    <location>
        <begin position="73"/>
        <end position="93"/>
    </location>
</feature>
<accession>A0A1T0CSP4</accession>
<feature type="transmembrane region" description="Helical" evidence="11">
    <location>
        <begin position="480"/>
        <end position="497"/>
    </location>
</feature>
<evidence type="ECO:0000256" key="10">
    <source>
        <dbReference type="SAM" id="MobiDB-lite"/>
    </source>
</evidence>
<dbReference type="PANTHER" id="PTHR43507">
    <property type="entry name" value="NADH-UBIQUINONE OXIDOREDUCTASE CHAIN 4"/>
    <property type="match status" value="1"/>
</dbReference>
<evidence type="ECO:0000259" key="12">
    <source>
        <dbReference type="Pfam" id="PF00361"/>
    </source>
</evidence>
<organism evidence="13 14">
    <name type="scientific">Moraxella porci DSM 25326</name>
    <dbReference type="NCBI Taxonomy" id="573983"/>
    <lineage>
        <taxon>Bacteria</taxon>
        <taxon>Pseudomonadati</taxon>
        <taxon>Pseudomonadota</taxon>
        <taxon>Gammaproteobacteria</taxon>
        <taxon>Moraxellales</taxon>
        <taxon>Moraxellaceae</taxon>
        <taxon>Moraxella</taxon>
    </lineage>
</organism>
<feature type="transmembrane region" description="Helical" evidence="11">
    <location>
        <begin position="356"/>
        <end position="374"/>
    </location>
</feature>
<dbReference type="Pfam" id="PF00361">
    <property type="entry name" value="Proton_antipo_M"/>
    <property type="match status" value="1"/>
</dbReference>
<evidence type="ECO:0000256" key="1">
    <source>
        <dbReference type="ARBA" id="ARBA00004127"/>
    </source>
</evidence>
<dbReference type="EMBL" id="MUYV01000005">
    <property type="protein sequence ID" value="OOS25363.1"/>
    <property type="molecule type" value="Genomic_DNA"/>
</dbReference>
<evidence type="ECO:0000313" key="14">
    <source>
        <dbReference type="Proteomes" id="UP000190683"/>
    </source>
</evidence>
<dbReference type="STRING" id="573983.B0681_04920"/>
<gene>
    <name evidence="13" type="ORF">B0681_04920</name>
</gene>
<evidence type="ECO:0000256" key="5">
    <source>
        <dbReference type="ARBA" id="ARBA00022989"/>
    </source>
</evidence>
<feature type="compositionally biased region" description="Basic residues" evidence="10">
    <location>
        <begin position="560"/>
        <end position="571"/>
    </location>
</feature>
<reference evidence="13 14" key="1">
    <citation type="submission" date="2017-02" db="EMBL/GenBank/DDBJ databases">
        <title>Draft genome sequence of Moraxella porci CCUG 54912T type strain.</title>
        <authorList>
            <person name="Salva-Serra F."/>
            <person name="Engstrom-Jakobsson H."/>
            <person name="Thorell K."/>
            <person name="Jaen-Luchoro D."/>
            <person name="Gonzales-Siles L."/>
            <person name="Karlsson R."/>
            <person name="Yazdan S."/>
            <person name="Boulund F."/>
            <person name="Johnning A."/>
            <person name="Engstrand L."/>
            <person name="Kristiansson E."/>
            <person name="Moore E."/>
        </authorList>
    </citation>
    <scope>NUCLEOTIDE SEQUENCE [LARGE SCALE GENOMIC DNA]</scope>
    <source>
        <strain evidence="13 14">CCUG 54912</strain>
    </source>
</reference>
<dbReference type="GO" id="GO:0008137">
    <property type="term" value="F:NADH dehydrogenase (ubiquinone) activity"/>
    <property type="evidence" value="ECO:0007669"/>
    <property type="project" value="InterPro"/>
</dbReference>
<evidence type="ECO:0000256" key="2">
    <source>
        <dbReference type="ARBA" id="ARBA00009025"/>
    </source>
</evidence>
<dbReference type="GO" id="GO:0042773">
    <property type="term" value="P:ATP synthesis coupled electron transport"/>
    <property type="evidence" value="ECO:0007669"/>
    <property type="project" value="InterPro"/>
</dbReference>
<feature type="transmembrane region" description="Helical" evidence="11">
    <location>
        <begin position="325"/>
        <end position="344"/>
    </location>
</feature>
<dbReference type="PRINTS" id="PR01437">
    <property type="entry name" value="NUOXDRDTASE4"/>
</dbReference>
<dbReference type="GO" id="GO:0016020">
    <property type="term" value="C:membrane"/>
    <property type="evidence" value="ECO:0007669"/>
    <property type="project" value="UniProtKB-SubCell"/>
</dbReference>
<comment type="subcellular location">
    <subcellularLocation>
        <location evidence="1">Endomembrane system</location>
        <topology evidence="1">Multi-pass membrane protein</topology>
    </subcellularLocation>
    <subcellularLocation>
        <location evidence="9">Membrane</location>
        <topology evidence="9">Multi-pass membrane protein</topology>
    </subcellularLocation>
</comment>
<feature type="transmembrane region" description="Helical" evidence="11">
    <location>
        <begin position="133"/>
        <end position="166"/>
    </location>
</feature>
<feature type="transmembrane region" description="Helical" evidence="11">
    <location>
        <begin position="297"/>
        <end position="318"/>
    </location>
</feature>
<keyword evidence="4 9" id="KW-0812">Transmembrane</keyword>
<dbReference type="GO" id="GO:0048039">
    <property type="term" value="F:ubiquinone binding"/>
    <property type="evidence" value="ECO:0007669"/>
    <property type="project" value="TreeGrafter"/>
</dbReference>
<dbReference type="GO" id="GO:0012505">
    <property type="term" value="C:endomembrane system"/>
    <property type="evidence" value="ECO:0007669"/>
    <property type="project" value="UniProtKB-SubCell"/>
</dbReference>
<dbReference type="NCBIfam" id="TIGR01972">
    <property type="entry name" value="NDH_I_M"/>
    <property type="match status" value="1"/>
</dbReference>
<comment type="caution">
    <text evidence="13">The sequence shown here is derived from an EMBL/GenBank/DDBJ whole genome shotgun (WGS) entry which is preliminary data.</text>
</comment>
<evidence type="ECO:0000256" key="6">
    <source>
        <dbReference type="ARBA" id="ARBA00023136"/>
    </source>
</evidence>
<evidence type="ECO:0000256" key="7">
    <source>
        <dbReference type="ARBA" id="ARBA00031584"/>
    </source>
</evidence>
<dbReference type="InterPro" id="IPR010227">
    <property type="entry name" value="NADH_Q_OxRdtase_chainM/4"/>
</dbReference>